<keyword evidence="1" id="KW-0812">Transmembrane</keyword>
<dbReference type="AlphaFoldDB" id="A0A0E9Q642"/>
<keyword evidence="1" id="KW-0472">Membrane</keyword>
<organism evidence="2">
    <name type="scientific">Anguilla anguilla</name>
    <name type="common">European freshwater eel</name>
    <name type="synonym">Muraena anguilla</name>
    <dbReference type="NCBI Taxonomy" id="7936"/>
    <lineage>
        <taxon>Eukaryota</taxon>
        <taxon>Metazoa</taxon>
        <taxon>Chordata</taxon>
        <taxon>Craniata</taxon>
        <taxon>Vertebrata</taxon>
        <taxon>Euteleostomi</taxon>
        <taxon>Actinopterygii</taxon>
        <taxon>Neopterygii</taxon>
        <taxon>Teleostei</taxon>
        <taxon>Anguilliformes</taxon>
        <taxon>Anguillidae</taxon>
        <taxon>Anguilla</taxon>
    </lineage>
</organism>
<keyword evidence="1" id="KW-1133">Transmembrane helix</keyword>
<name>A0A0E9Q642_ANGAN</name>
<sequence length="63" mass="7159">MTNLAFKNGCTLNRKRNGIIVPVIFYLGGVCLQRAWTVLTTLNKPRRLKKKPRSPFGVALQCR</sequence>
<feature type="transmembrane region" description="Helical" evidence="1">
    <location>
        <begin position="20"/>
        <end position="42"/>
    </location>
</feature>
<evidence type="ECO:0000313" key="2">
    <source>
        <dbReference type="EMBL" id="JAH11593.1"/>
    </source>
</evidence>
<evidence type="ECO:0000256" key="1">
    <source>
        <dbReference type="SAM" id="Phobius"/>
    </source>
</evidence>
<reference evidence="2" key="1">
    <citation type="submission" date="2014-11" db="EMBL/GenBank/DDBJ databases">
        <authorList>
            <person name="Amaro Gonzalez C."/>
        </authorList>
    </citation>
    <scope>NUCLEOTIDE SEQUENCE</scope>
</reference>
<proteinExistence type="predicted"/>
<dbReference type="EMBL" id="GBXM01096984">
    <property type="protein sequence ID" value="JAH11593.1"/>
    <property type="molecule type" value="Transcribed_RNA"/>
</dbReference>
<protein>
    <submittedName>
        <fullName evidence="2">Uncharacterized protein</fullName>
    </submittedName>
</protein>
<accession>A0A0E9Q642</accession>
<reference evidence="2" key="2">
    <citation type="journal article" date="2015" name="Fish Shellfish Immunol.">
        <title>Early steps in the European eel (Anguilla anguilla)-Vibrio vulnificus interaction in the gills: Role of the RtxA13 toxin.</title>
        <authorList>
            <person name="Callol A."/>
            <person name="Pajuelo D."/>
            <person name="Ebbesson L."/>
            <person name="Teles M."/>
            <person name="MacKenzie S."/>
            <person name="Amaro C."/>
        </authorList>
    </citation>
    <scope>NUCLEOTIDE SEQUENCE</scope>
</reference>